<evidence type="ECO:0000313" key="4">
    <source>
        <dbReference type="EMBL" id="QFP80196.1"/>
    </source>
</evidence>
<keyword evidence="5" id="KW-1185">Reference proteome</keyword>
<evidence type="ECO:0000256" key="2">
    <source>
        <dbReference type="SAM" id="SignalP"/>
    </source>
</evidence>
<dbReference type="InterPro" id="IPR054544">
    <property type="entry name" value="Pest_crys_Cry1Aa_dom-IV"/>
</dbReference>
<gene>
    <name evidence="4" type="ORF">LG542_08210</name>
</gene>
<evidence type="ECO:0000313" key="5">
    <source>
        <dbReference type="Proteomes" id="UP000326334"/>
    </source>
</evidence>
<reference evidence="4 5" key="1">
    <citation type="submission" date="2019-10" db="EMBL/GenBank/DDBJ databases">
        <title>Genome sequencing of Lactobacillus graminis.</title>
        <authorList>
            <person name="Kim K."/>
        </authorList>
    </citation>
    <scope>NUCLEOTIDE SEQUENCE [LARGE SCALE GENOMIC DNA]</scope>
    <source>
        <strain evidence="4 5">LG542</strain>
    </source>
</reference>
<feature type="signal peptide" evidence="2">
    <location>
        <begin position="1"/>
        <end position="20"/>
    </location>
</feature>
<sequence>MKKIPFALLLAMTSCSMVLAGCQNKTTVPPAAIKTEHKIDQYVQKVNQLYRDSAHQKPAQLTATKQQQIITTATRLEQQIKPNLYMSGITGDAKTDYHAAQKDLAKITGNSSTTSESDKPTTQKQPKSKIKTSAFFDKNGIVKANAQLGKASDYTGHPKQLADYQEAQNQLAAMTAVGNLFTDDNFNNIPATLSANDFPYARSLVNKATHSGFKTKYLAYIQNAENQFNTYSANTQASTSQGDVSSNSQTITDTETTTETNSTTNNVSTDTDQTSTNALS</sequence>
<dbReference type="EMBL" id="CP045007">
    <property type="protein sequence ID" value="QFP80196.1"/>
    <property type="molecule type" value="Genomic_DNA"/>
</dbReference>
<dbReference type="RefSeq" id="WP_057907979.1">
    <property type="nucleotide sequence ID" value="NZ_CP045007.1"/>
</dbReference>
<dbReference type="Proteomes" id="UP000326334">
    <property type="component" value="Chromosome"/>
</dbReference>
<accession>A0ABX6C9U3</accession>
<feature type="region of interest" description="Disordered" evidence="1">
    <location>
        <begin position="108"/>
        <end position="128"/>
    </location>
</feature>
<protein>
    <recommendedName>
        <fullName evidence="3">Pesticidal crystal protein Cry1Aa domain-containing protein</fullName>
    </recommendedName>
</protein>
<evidence type="ECO:0000256" key="1">
    <source>
        <dbReference type="SAM" id="MobiDB-lite"/>
    </source>
</evidence>
<feature type="compositionally biased region" description="Low complexity" evidence="1">
    <location>
        <begin position="246"/>
        <end position="280"/>
    </location>
</feature>
<organism evidence="4 5">
    <name type="scientific">Latilactobacillus graminis</name>
    <dbReference type="NCBI Taxonomy" id="60519"/>
    <lineage>
        <taxon>Bacteria</taxon>
        <taxon>Bacillati</taxon>
        <taxon>Bacillota</taxon>
        <taxon>Bacilli</taxon>
        <taxon>Lactobacillales</taxon>
        <taxon>Lactobacillaceae</taxon>
        <taxon>Latilactobacillus</taxon>
    </lineage>
</organism>
<dbReference type="PROSITE" id="PS51257">
    <property type="entry name" value="PROKAR_LIPOPROTEIN"/>
    <property type="match status" value="1"/>
</dbReference>
<proteinExistence type="predicted"/>
<keyword evidence="2" id="KW-0732">Signal</keyword>
<feature type="chain" id="PRO_5046562431" description="Pesticidal crystal protein Cry1Aa domain-containing protein" evidence="2">
    <location>
        <begin position="21"/>
        <end position="280"/>
    </location>
</feature>
<feature type="domain" description="Pesticidal crystal protein Cry1Aa" evidence="3">
    <location>
        <begin position="168"/>
        <end position="229"/>
    </location>
</feature>
<feature type="region of interest" description="Disordered" evidence="1">
    <location>
        <begin position="237"/>
        <end position="280"/>
    </location>
</feature>
<evidence type="ECO:0000259" key="3">
    <source>
        <dbReference type="Pfam" id="PF18449"/>
    </source>
</evidence>
<dbReference type="Pfam" id="PF18449">
    <property type="entry name" value="Endotoxin_C2"/>
    <property type="match status" value="1"/>
</dbReference>
<name>A0ABX6C9U3_9LACO</name>